<protein>
    <submittedName>
        <fullName evidence="9">Uncharacterized protein</fullName>
    </submittedName>
</protein>
<keyword evidence="4" id="KW-0571">Peptide transport</keyword>
<evidence type="ECO:0000256" key="4">
    <source>
        <dbReference type="ARBA" id="ARBA00022856"/>
    </source>
</evidence>
<proteinExistence type="predicted"/>
<dbReference type="InterPro" id="IPR004648">
    <property type="entry name" value="Oligpept_transpt"/>
</dbReference>
<evidence type="ECO:0000256" key="6">
    <source>
        <dbReference type="ARBA" id="ARBA00022989"/>
    </source>
</evidence>
<gene>
    <name evidence="9" type="ORF">BYL167_LOCUS73122</name>
</gene>
<dbReference type="GO" id="GO:0016020">
    <property type="term" value="C:membrane"/>
    <property type="evidence" value="ECO:0007669"/>
    <property type="project" value="UniProtKB-SubCell"/>
</dbReference>
<evidence type="ECO:0000256" key="8">
    <source>
        <dbReference type="SAM" id="Phobius"/>
    </source>
</evidence>
<keyword evidence="3 8" id="KW-0812">Transmembrane</keyword>
<evidence type="ECO:0000256" key="2">
    <source>
        <dbReference type="ARBA" id="ARBA00022448"/>
    </source>
</evidence>
<keyword evidence="2" id="KW-0813">Transport</keyword>
<name>A0A8S3G4D8_9BILA</name>
<evidence type="ECO:0000313" key="10">
    <source>
        <dbReference type="Proteomes" id="UP000681967"/>
    </source>
</evidence>
<comment type="subcellular location">
    <subcellularLocation>
        <location evidence="1">Membrane</location>
        <topology evidence="1">Multi-pass membrane protein</topology>
    </subcellularLocation>
</comment>
<dbReference type="Pfam" id="PF03169">
    <property type="entry name" value="OPT"/>
    <property type="match status" value="1"/>
</dbReference>
<evidence type="ECO:0000256" key="3">
    <source>
        <dbReference type="ARBA" id="ARBA00022692"/>
    </source>
</evidence>
<evidence type="ECO:0000313" key="9">
    <source>
        <dbReference type="EMBL" id="CAF5154695.1"/>
    </source>
</evidence>
<evidence type="ECO:0000256" key="1">
    <source>
        <dbReference type="ARBA" id="ARBA00004141"/>
    </source>
</evidence>
<feature type="transmembrane region" description="Helical" evidence="8">
    <location>
        <begin position="69"/>
        <end position="92"/>
    </location>
</feature>
<dbReference type="GO" id="GO:0035673">
    <property type="term" value="F:oligopeptide transmembrane transporter activity"/>
    <property type="evidence" value="ECO:0007669"/>
    <property type="project" value="InterPro"/>
</dbReference>
<keyword evidence="5" id="KW-0653">Protein transport</keyword>
<comment type="caution">
    <text evidence="9">The sequence shown here is derived from an EMBL/GenBank/DDBJ whole genome shotgun (WGS) entry which is preliminary data.</text>
</comment>
<dbReference type="Proteomes" id="UP000681967">
    <property type="component" value="Unassembled WGS sequence"/>
</dbReference>
<keyword evidence="7 8" id="KW-0472">Membrane</keyword>
<accession>A0A8S3G4D8</accession>
<keyword evidence="6 8" id="KW-1133">Transmembrane helix</keyword>
<reference evidence="9" key="1">
    <citation type="submission" date="2021-02" db="EMBL/GenBank/DDBJ databases">
        <authorList>
            <person name="Nowell W R."/>
        </authorList>
    </citation>
    <scope>NUCLEOTIDE SEQUENCE</scope>
</reference>
<dbReference type="PANTHER" id="PTHR22601">
    <property type="entry name" value="ISP4 LIKE PROTEIN"/>
    <property type="match status" value="1"/>
</dbReference>
<evidence type="ECO:0000256" key="7">
    <source>
        <dbReference type="ARBA" id="ARBA00023136"/>
    </source>
</evidence>
<dbReference type="AlphaFoldDB" id="A0A8S3G4D8"/>
<evidence type="ECO:0000256" key="5">
    <source>
        <dbReference type="ARBA" id="ARBA00022927"/>
    </source>
</evidence>
<dbReference type="GO" id="GO:0015031">
    <property type="term" value="P:protein transport"/>
    <property type="evidence" value="ECO:0007669"/>
    <property type="project" value="UniProtKB-KW"/>
</dbReference>
<sequence length="163" mass="18554">MIFFFQFLWYWIPGYICPVLSLFSLLCYIDSTNIVLSQVTGANGLGLGSFELDWNAWISFLDSPIVVPFWAQLNILLGFVVLVWIITPAAYYTNLWNSKAMPIVSNQVFTIEGYLYNVSAVLDSNLRLNETAYNIYGTDFLLCSTACDYSSFRPAAYNSYICF</sequence>
<dbReference type="InterPro" id="IPR004813">
    <property type="entry name" value="OPT"/>
</dbReference>
<dbReference type="EMBL" id="CAJOBH010260433">
    <property type="protein sequence ID" value="CAF5154695.1"/>
    <property type="molecule type" value="Genomic_DNA"/>
</dbReference>
<feature type="transmembrane region" description="Helical" evidence="8">
    <location>
        <begin position="7"/>
        <end position="29"/>
    </location>
</feature>
<organism evidence="9 10">
    <name type="scientific">Rotaria magnacalcarata</name>
    <dbReference type="NCBI Taxonomy" id="392030"/>
    <lineage>
        <taxon>Eukaryota</taxon>
        <taxon>Metazoa</taxon>
        <taxon>Spiralia</taxon>
        <taxon>Gnathifera</taxon>
        <taxon>Rotifera</taxon>
        <taxon>Eurotatoria</taxon>
        <taxon>Bdelloidea</taxon>
        <taxon>Philodinida</taxon>
        <taxon>Philodinidae</taxon>
        <taxon>Rotaria</taxon>
    </lineage>
</organism>